<dbReference type="Gene3D" id="3.30.559.30">
    <property type="entry name" value="Nonribosomal peptide synthetase, condensation domain"/>
    <property type="match status" value="1"/>
</dbReference>
<dbReference type="Pfam" id="PF00668">
    <property type="entry name" value="Condensation"/>
    <property type="match status" value="1"/>
</dbReference>
<comment type="cofactor">
    <cofactor evidence="1">
        <name>pantetheine 4'-phosphate</name>
        <dbReference type="ChEBI" id="CHEBI:47942"/>
    </cofactor>
</comment>
<keyword evidence="3" id="KW-0597">Phosphoprotein</keyword>
<dbReference type="Pfam" id="PF00550">
    <property type="entry name" value="PP-binding"/>
    <property type="match status" value="1"/>
</dbReference>
<evidence type="ECO:0000313" key="5">
    <source>
        <dbReference type="EMBL" id="NEY91078.1"/>
    </source>
</evidence>
<protein>
    <submittedName>
        <fullName evidence="5">Amino acid adenylation domain-containing protein</fullName>
    </submittedName>
</protein>
<dbReference type="InterPro" id="IPR036736">
    <property type="entry name" value="ACP-like_sf"/>
</dbReference>
<dbReference type="InterPro" id="IPR001031">
    <property type="entry name" value="Thioesterase"/>
</dbReference>
<dbReference type="PROSITE" id="PS00012">
    <property type="entry name" value="PHOSPHOPANTETHEINE"/>
    <property type="match status" value="1"/>
</dbReference>
<dbReference type="GO" id="GO:0031177">
    <property type="term" value="F:phosphopantetheine binding"/>
    <property type="evidence" value="ECO:0007669"/>
    <property type="project" value="InterPro"/>
</dbReference>
<dbReference type="GO" id="GO:0043041">
    <property type="term" value="P:amino acid activation for nonribosomal peptide biosynthetic process"/>
    <property type="evidence" value="ECO:0007669"/>
    <property type="project" value="TreeGrafter"/>
</dbReference>
<name>A0A6M0QUB3_9RHOB</name>
<dbReference type="GO" id="GO:0005737">
    <property type="term" value="C:cytoplasm"/>
    <property type="evidence" value="ECO:0007669"/>
    <property type="project" value="TreeGrafter"/>
</dbReference>
<dbReference type="PANTHER" id="PTHR45527:SF1">
    <property type="entry name" value="FATTY ACID SYNTHASE"/>
    <property type="match status" value="1"/>
</dbReference>
<accession>A0A6M0QUB3</accession>
<dbReference type="SUPFAM" id="SSF52777">
    <property type="entry name" value="CoA-dependent acyltransferases"/>
    <property type="match status" value="2"/>
</dbReference>
<sequence>MQQGLLLESSHAGRPWANLEQIIVEGPRAAFDPARLSAAWLTLAARHDALRMQFEQDGQGHILQRVRPEPELTFAVAKGGPADLEAFLAADRLAGVDPEAGPGWRVTLLAGPPRSVMVWTIHHALIDGTSMAIVLEELGQILQGQDTGPVPPLHFAEYSTILSRQDKTAAKVFFAGMFGDRTAAPGFVPVSVAQPGRMAVLTQALPRGESDALRAAVRAAGATTLNAVQGAWALVLSRWTGQPEACFGLVDSGRRVIDGLDGTVGCLISTLPMRLPIDGTQTVAGFLSSLRKLTVEMRQHAHASSTEVRRWVGLPGGAVLFDTIVMHAHASLDRRMRQVGGVWADWSVRLVEEGTAAATLAVTDDPEIQILLEHDPSRIGHDRARALLAQVARLLAGMASAAGQDRLGELEMISAQERAELLALGEPQSTLPETQSCVARRFEAVALARPDATAIIEAETGLVFSFRDLDRCANALALRLQEAGVAPGDVVGIRLSRGAAHIAALFATLKLGAAFLPLDPDLPEVWLSGLVHRAGAKAVVGLDGRSLGAPVELVADPAERAEHPPARPPVQADRMAYVLFTSGSTGEPKAVRGVTGALSAHASATIAAFGLGPADRVMQFAGLGFDVALEEIFPTLLAGATVVVRNEAAAGSVRACLDLMQQHGVTVANLPASFWHVLVDDLAATGQRLPGALRLMVTGSERIRPQSLRRWRVIAPDVDWINGYGPTETTITATALVLPKGAALPPDMAEVPIGRPLAHARAILRAPDGSLTPRGGRGVLWIGGPAVTGGYLGDAPRTEAVFQPDPYHPGGRLYCTGDQARWRNDGTLDFLGRGDRQVKLRGHRIDLHQVEQLLAGLDGVRQAHVALSAVGGTDRLLGWVVTDPGVELRSLVRQANRRLPRVMVPRLIAVDRFPVGANGKIDTRALPMPPAEAPPTKAPADDALTRRIAACMAEVLERDAVSSDASFSDLGGDSLLALRLVSLIEQRTGHVLQTSDLHNNGSAAALAQMLQGGSSKPHYIIPIQPGGTRPAFFAVHVLGRNEDLFRPLAAALGPDQPVYGLSVGIPRNLDDINVERTARLYFEEIQTFYPEGPVGLGAVSMAAYFAFELAQLLRAAGREVRVLAVLDAMGPDGRPALSGTAKLKAHLLQIRQHGIGHFARVLKNKIDRYRERREALHSAPDQINPISLIAANVCAVEFYRPQPYDGPLAVFRADHSFWDSPEALATGLGWASVARGGLQRFDLPGTHLSILEPGKVDVLAGHLSRLMSGSADRRDS</sequence>
<feature type="domain" description="Carrier" evidence="4">
    <location>
        <begin position="939"/>
        <end position="1014"/>
    </location>
</feature>
<gene>
    <name evidence="5" type="ORF">G4Z14_12290</name>
</gene>
<dbReference type="InterPro" id="IPR045851">
    <property type="entry name" value="AMP-bd_C_sf"/>
</dbReference>
<dbReference type="Gene3D" id="3.40.50.1820">
    <property type="entry name" value="alpha/beta hydrolase"/>
    <property type="match status" value="1"/>
</dbReference>
<dbReference type="NCBIfam" id="TIGR01733">
    <property type="entry name" value="AA-adenyl-dom"/>
    <property type="match status" value="1"/>
</dbReference>
<dbReference type="Proteomes" id="UP000477782">
    <property type="component" value="Unassembled WGS sequence"/>
</dbReference>
<dbReference type="InterPro" id="IPR023213">
    <property type="entry name" value="CAT-like_dom_sf"/>
</dbReference>
<dbReference type="Pfam" id="PF00501">
    <property type="entry name" value="AMP-binding"/>
    <property type="match status" value="1"/>
</dbReference>
<evidence type="ECO:0000256" key="2">
    <source>
        <dbReference type="ARBA" id="ARBA00022450"/>
    </source>
</evidence>
<dbReference type="InterPro" id="IPR020806">
    <property type="entry name" value="PKS_PP-bd"/>
</dbReference>
<dbReference type="PROSITE" id="PS50075">
    <property type="entry name" value="CARRIER"/>
    <property type="match status" value="1"/>
</dbReference>
<dbReference type="InterPro" id="IPR042099">
    <property type="entry name" value="ANL_N_sf"/>
</dbReference>
<dbReference type="Gene3D" id="3.30.300.30">
    <property type="match status" value="1"/>
</dbReference>
<dbReference type="InterPro" id="IPR020845">
    <property type="entry name" value="AMP-binding_CS"/>
</dbReference>
<dbReference type="AlphaFoldDB" id="A0A6M0QUB3"/>
<dbReference type="PROSITE" id="PS00455">
    <property type="entry name" value="AMP_BINDING"/>
    <property type="match status" value="1"/>
</dbReference>
<dbReference type="SUPFAM" id="SSF53474">
    <property type="entry name" value="alpha/beta-Hydrolases"/>
    <property type="match status" value="1"/>
</dbReference>
<dbReference type="InterPro" id="IPR029058">
    <property type="entry name" value="AB_hydrolase_fold"/>
</dbReference>
<comment type="caution">
    <text evidence="5">The sequence shown here is derived from an EMBL/GenBank/DDBJ whole genome shotgun (WGS) entry which is preliminary data.</text>
</comment>
<dbReference type="EMBL" id="JAAIVJ010000007">
    <property type="protein sequence ID" value="NEY91078.1"/>
    <property type="molecule type" value="Genomic_DNA"/>
</dbReference>
<dbReference type="RefSeq" id="WP_164626166.1">
    <property type="nucleotide sequence ID" value="NZ_JAAIVJ010000007.1"/>
</dbReference>
<reference evidence="5 6" key="1">
    <citation type="submission" date="2020-02" db="EMBL/GenBank/DDBJ databases">
        <authorList>
            <person name="Chen W.-M."/>
        </authorList>
    </citation>
    <scope>NUCLEOTIDE SEQUENCE [LARGE SCALE GENOMIC DNA]</scope>
    <source>
        <strain evidence="5 6">KMS-5</strain>
    </source>
</reference>
<organism evidence="5 6">
    <name type="scientific">Tabrizicola oligotrophica</name>
    <dbReference type="NCBI Taxonomy" id="2710650"/>
    <lineage>
        <taxon>Bacteria</taxon>
        <taxon>Pseudomonadati</taxon>
        <taxon>Pseudomonadota</taxon>
        <taxon>Alphaproteobacteria</taxon>
        <taxon>Rhodobacterales</taxon>
        <taxon>Paracoccaceae</taxon>
        <taxon>Tabrizicola</taxon>
    </lineage>
</organism>
<dbReference type="InterPro" id="IPR001242">
    <property type="entry name" value="Condensation_dom"/>
</dbReference>
<dbReference type="InterPro" id="IPR006162">
    <property type="entry name" value="Ppantetheine_attach_site"/>
</dbReference>
<dbReference type="SUPFAM" id="SSF56801">
    <property type="entry name" value="Acetyl-CoA synthetase-like"/>
    <property type="match status" value="1"/>
</dbReference>
<dbReference type="CDD" id="cd05930">
    <property type="entry name" value="A_NRPS"/>
    <property type="match status" value="1"/>
</dbReference>
<dbReference type="InterPro" id="IPR000873">
    <property type="entry name" value="AMP-dep_synth/lig_dom"/>
</dbReference>
<keyword evidence="2" id="KW-0596">Phosphopantetheine</keyword>
<proteinExistence type="predicted"/>
<evidence type="ECO:0000256" key="1">
    <source>
        <dbReference type="ARBA" id="ARBA00001957"/>
    </source>
</evidence>
<keyword evidence="6" id="KW-1185">Reference proteome</keyword>
<dbReference type="GO" id="GO:0003824">
    <property type="term" value="F:catalytic activity"/>
    <property type="evidence" value="ECO:0007669"/>
    <property type="project" value="InterPro"/>
</dbReference>
<dbReference type="GO" id="GO:0044550">
    <property type="term" value="P:secondary metabolite biosynthetic process"/>
    <property type="evidence" value="ECO:0007669"/>
    <property type="project" value="TreeGrafter"/>
</dbReference>
<dbReference type="Gene3D" id="1.10.1200.10">
    <property type="entry name" value="ACP-like"/>
    <property type="match status" value="1"/>
</dbReference>
<dbReference type="Gene3D" id="3.40.50.12780">
    <property type="entry name" value="N-terminal domain of ligase-like"/>
    <property type="match status" value="1"/>
</dbReference>
<evidence type="ECO:0000259" key="4">
    <source>
        <dbReference type="PROSITE" id="PS50075"/>
    </source>
</evidence>
<dbReference type="SMART" id="SM00823">
    <property type="entry name" value="PKS_PP"/>
    <property type="match status" value="1"/>
</dbReference>
<dbReference type="PANTHER" id="PTHR45527">
    <property type="entry name" value="NONRIBOSOMAL PEPTIDE SYNTHETASE"/>
    <property type="match status" value="1"/>
</dbReference>
<dbReference type="InterPro" id="IPR010071">
    <property type="entry name" value="AA_adenyl_dom"/>
</dbReference>
<evidence type="ECO:0000256" key="3">
    <source>
        <dbReference type="ARBA" id="ARBA00022553"/>
    </source>
</evidence>
<evidence type="ECO:0000313" key="6">
    <source>
        <dbReference type="Proteomes" id="UP000477782"/>
    </source>
</evidence>
<dbReference type="InterPro" id="IPR009081">
    <property type="entry name" value="PP-bd_ACP"/>
</dbReference>
<dbReference type="Pfam" id="PF00975">
    <property type="entry name" value="Thioesterase"/>
    <property type="match status" value="1"/>
</dbReference>
<dbReference type="SUPFAM" id="SSF47336">
    <property type="entry name" value="ACP-like"/>
    <property type="match status" value="1"/>
</dbReference>
<dbReference type="Gene3D" id="3.30.559.10">
    <property type="entry name" value="Chloramphenicol acetyltransferase-like domain"/>
    <property type="match status" value="1"/>
</dbReference>